<dbReference type="EMBL" id="SWBR01000003">
    <property type="protein sequence ID" value="TKC08020.1"/>
    <property type="molecule type" value="Genomic_DNA"/>
</dbReference>
<accession>A0A4U1CK68</accession>
<dbReference type="OrthoDB" id="1243758at2"/>
<keyword evidence="2" id="KW-1185">Reference proteome</keyword>
<protein>
    <submittedName>
        <fullName evidence="1">Uncharacterized protein</fullName>
    </submittedName>
</protein>
<organism evidence="1 2">
    <name type="scientific">Pedobacter polaris</name>
    <dbReference type="NCBI Taxonomy" id="2571273"/>
    <lineage>
        <taxon>Bacteria</taxon>
        <taxon>Pseudomonadati</taxon>
        <taxon>Bacteroidota</taxon>
        <taxon>Sphingobacteriia</taxon>
        <taxon>Sphingobacteriales</taxon>
        <taxon>Sphingobacteriaceae</taxon>
        <taxon>Pedobacter</taxon>
    </lineage>
</organism>
<dbReference type="RefSeq" id="WP_136841571.1">
    <property type="nucleotide sequence ID" value="NZ_SWBR01000003.1"/>
</dbReference>
<comment type="caution">
    <text evidence="1">The sequence shown here is derived from an EMBL/GenBank/DDBJ whole genome shotgun (WGS) entry which is preliminary data.</text>
</comment>
<gene>
    <name evidence="1" type="ORF">FA048_12720</name>
</gene>
<name>A0A4U1CK68_9SPHI</name>
<dbReference type="Proteomes" id="UP000309488">
    <property type="component" value="Unassembled WGS sequence"/>
</dbReference>
<dbReference type="AlphaFoldDB" id="A0A4U1CK68"/>
<sequence>MKSILICLIAFFIVNDAIAQRLVFDRAHFNIVNENGAVRNAAEITHNQYLGKIDNNLQDINVNVGSVVAAQTMIYQGLSNVNSALKNGLAVKNMAYIVADIVSYSSKMVEMGKAEPYLLLFAENMGRQMKARSFSLVNEVSEFILKEGSNVLMDYNARDQLLRKVTKELQIIAGLTYGAWKAMYWAKQKGIIKSLNPWAAYINNDKIIVNDIIRNAKYLKQ</sequence>
<reference evidence="1 2" key="1">
    <citation type="submission" date="2019-04" db="EMBL/GenBank/DDBJ databases">
        <title>Pedobacter sp. RP-3-22 sp. nov., isolated from Arctic soil.</title>
        <authorList>
            <person name="Dahal R.H."/>
            <person name="Kim D.-U."/>
        </authorList>
    </citation>
    <scope>NUCLEOTIDE SEQUENCE [LARGE SCALE GENOMIC DNA]</scope>
    <source>
        <strain evidence="1 2">RP-3-22</strain>
    </source>
</reference>
<proteinExistence type="predicted"/>
<evidence type="ECO:0000313" key="1">
    <source>
        <dbReference type="EMBL" id="TKC08020.1"/>
    </source>
</evidence>
<evidence type="ECO:0000313" key="2">
    <source>
        <dbReference type="Proteomes" id="UP000309488"/>
    </source>
</evidence>